<evidence type="ECO:0000256" key="1">
    <source>
        <dbReference type="SAM" id="MobiDB-lite"/>
    </source>
</evidence>
<dbReference type="Proteomes" id="UP000198688">
    <property type="component" value="Chromosome I"/>
</dbReference>
<dbReference type="EMBL" id="LT629758">
    <property type="protein sequence ID" value="SDS42129.1"/>
    <property type="molecule type" value="Genomic_DNA"/>
</dbReference>
<organism evidence="3 4">
    <name type="scientific">Actinoplanes derwentensis</name>
    <dbReference type="NCBI Taxonomy" id="113562"/>
    <lineage>
        <taxon>Bacteria</taxon>
        <taxon>Bacillati</taxon>
        <taxon>Actinomycetota</taxon>
        <taxon>Actinomycetes</taxon>
        <taxon>Micromonosporales</taxon>
        <taxon>Micromonosporaceae</taxon>
        <taxon>Actinoplanes</taxon>
    </lineage>
</organism>
<accession>A0A1H1S4F7</accession>
<name>A0A1H1S4F7_9ACTN</name>
<sequence length="241" mass="27032">MEPNTTVIARSSATPTDGPWRPLEDRIRDQDRSGDLTPVVFRQVKARPAVDCPCGFRDAFAEFGIGRHEAQHELWSIGLPIPKNITWEHGNVAVVTPQSSVTWRRLVAKVALAPKRENGYDFTTWEAGDRPKPSLTNRRAYLLRFQRYIIGYLVAEDRDHHQRWTLDPDDAYTGDDSTTRASIDLIWTASVHRGKAVGSALVQTLADSAECPLTELSWSTPLSPAGQRLARRVSPNGIWVH</sequence>
<dbReference type="SUPFAM" id="SSF55729">
    <property type="entry name" value="Acyl-CoA N-acyltransferases (Nat)"/>
    <property type="match status" value="1"/>
</dbReference>
<evidence type="ECO:0000259" key="2">
    <source>
        <dbReference type="Pfam" id="PF00583"/>
    </source>
</evidence>
<dbReference type="RefSeq" id="WP_157751187.1">
    <property type="nucleotide sequence ID" value="NZ_LT629758.1"/>
</dbReference>
<dbReference type="AlphaFoldDB" id="A0A1H1S4F7"/>
<feature type="compositionally biased region" description="Polar residues" evidence="1">
    <location>
        <begin position="1"/>
        <end position="15"/>
    </location>
</feature>
<dbReference type="InterPro" id="IPR000182">
    <property type="entry name" value="GNAT_dom"/>
</dbReference>
<gene>
    <name evidence="3" type="ORF">SAMN04489716_0746</name>
</gene>
<dbReference type="GO" id="GO:0016747">
    <property type="term" value="F:acyltransferase activity, transferring groups other than amino-acyl groups"/>
    <property type="evidence" value="ECO:0007669"/>
    <property type="project" value="InterPro"/>
</dbReference>
<feature type="domain" description="N-acetyltransferase" evidence="2">
    <location>
        <begin position="138"/>
        <end position="211"/>
    </location>
</feature>
<proteinExistence type="predicted"/>
<evidence type="ECO:0000313" key="3">
    <source>
        <dbReference type="EMBL" id="SDS42129.1"/>
    </source>
</evidence>
<feature type="region of interest" description="Disordered" evidence="1">
    <location>
        <begin position="1"/>
        <end position="23"/>
    </location>
</feature>
<dbReference type="Pfam" id="PF00583">
    <property type="entry name" value="Acetyltransf_1"/>
    <property type="match status" value="1"/>
</dbReference>
<dbReference type="InterPro" id="IPR016181">
    <property type="entry name" value="Acyl_CoA_acyltransferase"/>
</dbReference>
<dbReference type="OrthoDB" id="3280248at2"/>
<protein>
    <recommendedName>
        <fullName evidence="2">N-acetyltransferase domain-containing protein</fullName>
    </recommendedName>
</protein>
<evidence type="ECO:0000313" key="4">
    <source>
        <dbReference type="Proteomes" id="UP000198688"/>
    </source>
</evidence>
<dbReference type="STRING" id="113562.SAMN04489716_0746"/>
<keyword evidence="4" id="KW-1185">Reference proteome</keyword>
<reference evidence="3 4" key="1">
    <citation type="submission" date="2016-10" db="EMBL/GenBank/DDBJ databases">
        <authorList>
            <person name="de Groot N.N."/>
        </authorList>
    </citation>
    <scope>NUCLEOTIDE SEQUENCE [LARGE SCALE GENOMIC DNA]</scope>
    <source>
        <strain evidence="3 4">DSM 43941</strain>
    </source>
</reference>